<dbReference type="InterPro" id="IPR027417">
    <property type="entry name" value="P-loop_NTPase"/>
</dbReference>
<organism evidence="7">
    <name type="scientific">Blastobotrys adeninivorans</name>
    <name type="common">Yeast</name>
    <name type="synonym">Arxula adeninivorans</name>
    <dbReference type="NCBI Taxonomy" id="409370"/>
    <lineage>
        <taxon>Eukaryota</taxon>
        <taxon>Fungi</taxon>
        <taxon>Dikarya</taxon>
        <taxon>Ascomycota</taxon>
        <taxon>Saccharomycotina</taxon>
        <taxon>Dipodascomycetes</taxon>
        <taxon>Dipodascales</taxon>
        <taxon>Trichomonascaceae</taxon>
        <taxon>Blastobotrys</taxon>
    </lineage>
</organism>
<evidence type="ECO:0000259" key="6">
    <source>
        <dbReference type="PROSITE" id="PS51194"/>
    </source>
</evidence>
<dbReference type="PANTHER" id="PTHR45626">
    <property type="entry name" value="TRANSCRIPTION TERMINATION FACTOR 2-RELATED"/>
    <property type="match status" value="1"/>
</dbReference>
<dbReference type="InterPro" id="IPR014001">
    <property type="entry name" value="Helicase_ATP-bd"/>
</dbReference>
<dbReference type="PROSITE" id="PS51192">
    <property type="entry name" value="HELICASE_ATP_BIND_1"/>
    <property type="match status" value="1"/>
</dbReference>
<reference evidence="7" key="2">
    <citation type="submission" date="2014-06" db="EMBL/GenBank/DDBJ databases">
        <title>The complete genome of Blastobotrys (Arxula) adeninivorans LS3 - a yeast of biotechnological interest.</title>
        <authorList>
            <person name="Kunze G."/>
            <person name="Gaillardin C."/>
            <person name="Czernicka M."/>
            <person name="Durrens P."/>
            <person name="Martin T."/>
            <person name="Boer E."/>
            <person name="Gabaldon T."/>
            <person name="Cruz J."/>
            <person name="Talla E."/>
            <person name="Marck C."/>
            <person name="Goffeau A."/>
            <person name="Barbe V."/>
            <person name="Baret P."/>
            <person name="Baronian K."/>
            <person name="Beier S."/>
            <person name="Bleykasten C."/>
            <person name="Bode R."/>
            <person name="Casaregola S."/>
            <person name="Despons L."/>
            <person name="Fairhead C."/>
            <person name="Giersberg M."/>
            <person name="Gierski P."/>
            <person name="Hahnel U."/>
            <person name="Hartmann A."/>
            <person name="Jankowska D."/>
            <person name="Jubin C."/>
            <person name="Jung P."/>
            <person name="Lafontaine I."/>
            <person name="Leh-Louis V."/>
            <person name="Lemaire M."/>
            <person name="Marcet-Houben M."/>
            <person name="Mascher M."/>
            <person name="Morel G."/>
            <person name="Richard G.-F."/>
            <person name="Riechen J."/>
            <person name="Sacerdot C."/>
            <person name="Sarkar A."/>
            <person name="Savel G."/>
            <person name="Schacherer J."/>
            <person name="Sherman D."/>
            <person name="Straub M.-L."/>
            <person name="Stein N."/>
            <person name="Thierry A."/>
            <person name="Trautwein-Schult A."/>
            <person name="Westhof E."/>
            <person name="Worch S."/>
            <person name="Dujon B."/>
            <person name="Souciet J.-L."/>
            <person name="Wincker P."/>
            <person name="Scholz U."/>
            <person name="Neuveglise N."/>
        </authorList>
    </citation>
    <scope>NUCLEOTIDE SEQUENCE</scope>
    <source>
        <strain evidence="7">LS3</strain>
    </source>
</reference>
<dbReference type="Gene3D" id="3.40.50.10810">
    <property type="entry name" value="Tandem AAA-ATPase domain"/>
    <property type="match status" value="1"/>
</dbReference>
<dbReference type="SMART" id="SM00490">
    <property type="entry name" value="HELICc"/>
    <property type="match status" value="1"/>
</dbReference>
<dbReference type="Pfam" id="PF00176">
    <property type="entry name" value="SNF2-rel_dom"/>
    <property type="match status" value="1"/>
</dbReference>
<dbReference type="GO" id="GO:0005524">
    <property type="term" value="F:ATP binding"/>
    <property type="evidence" value="ECO:0007669"/>
    <property type="project" value="UniProtKB-KW"/>
</dbReference>
<dbReference type="PROSITE" id="PS51194">
    <property type="entry name" value="HELICASE_CTER"/>
    <property type="match status" value="1"/>
</dbReference>
<dbReference type="InterPro" id="IPR000330">
    <property type="entry name" value="SNF2_N"/>
</dbReference>
<feature type="compositionally biased region" description="Low complexity" evidence="4">
    <location>
        <begin position="96"/>
        <end position="106"/>
    </location>
</feature>
<dbReference type="CDD" id="cd18008">
    <property type="entry name" value="DEXDc_SHPRH-like"/>
    <property type="match status" value="1"/>
</dbReference>
<dbReference type="InterPro" id="IPR049730">
    <property type="entry name" value="SNF2/RAD54-like_C"/>
</dbReference>
<dbReference type="GO" id="GO:0008094">
    <property type="term" value="F:ATP-dependent activity, acting on DNA"/>
    <property type="evidence" value="ECO:0007669"/>
    <property type="project" value="TreeGrafter"/>
</dbReference>
<evidence type="ECO:0000256" key="1">
    <source>
        <dbReference type="ARBA" id="ARBA00022741"/>
    </source>
</evidence>
<feature type="compositionally biased region" description="Basic and acidic residues" evidence="4">
    <location>
        <begin position="109"/>
        <end position="119"/>
    </location>
</feature>
<evidence type="ECO:0000313" key="7">
    <source>
        <dbReference type="EMBL" id="CDP37163.1"/>
    </source>
</evidence>
<dbReference type="CDD" id="cd18793">
    <property type="entry name" value="SF2_C_SNF"/>
    <property type="match status" value="1"/>
</dbReference>
<keyword evidence="2" id="KW-0378">Hydrolase</keyword>
<evidence type="ECO:0000259" key="5">
    <source>
        <dbReference type="PROSITE" id="PS51192"/>
    </source>
</evidence>
<sequence length="907" mass="100737">MARLSSSPLASRSRGPAPQIDSSSESDDDDLLEVLGSPVKPRINKQAPNDASESKLTTAPPQNPKFKPNFKPTNNSADDDLSKAVSSLSLGSGDRNNTSSSSQSNNRFDPSKSSKEFPKGPRASGSTKPNSHFHNGPAASPSKLPKGPRTSDPSKPNSHGHKGPATSSTKSPKGPKGMFAQLEQSKKSQAQHHGQPSKPHNHQLHKFGQVSQVKNSLAEAGLRRPPPMHRPNPHSTPSKTTFNSPVRPFNRFNSTLTEAWTPKSMQWSRPADLSLIRKEQRAHATLLNSDDVGTPKIVSPLKDQGFSESETAILVEGRQWGTKTNSFAIRTGSTSVAFSSPSRQGYVSESSSVVEQAQELLETLSDDTSSNENEEPKKKEINGLTVSLLSHQVRGLEFLLKREGAKINGKGGFLCDDMGLGKTVQSIALILSNPMTSDKTKDRDNSKELIKTTLVIGPLSLGMQWKDEIETKAPGLRVMFHHGPKRTKDSSIFKDYDVVVTTYNVIISDQQMLREFVWWRIILDEAHTIKNSQTKMAKAAHTLFGRSKWCLTGTPIQNTVDDLYSLTKFVGIAPYNDPSVWKTKISDPVKKNEVRLALKRLHVYLGAVMLRRTKKILKGTYELPERRVHKVEVEFSEQEMKAYSKFSNEVKGRVMNIRAGINDGESYMQMLLRLLRMRQICDHPALCKQALDPDDKESLISSLPSEETVVEDLMSSLSLSEGKEAVAETGGIDYTGSSSKVRKILDIIKKDPKRKTIIFSQFTSMLDLLEDILDRNDVAHTRYDGSMKADARDRSLDRLKHDPSVPVLLCSLKCGALGLNLTCANRVVLVDPWWNPMVTDQAIDRVHRIGQKAPVDVYEMVVRNSVEERIFDLHEKKRALADGVINGKVRKELRNNLTMEELLNILQ</sequence>
<protein>
    <submittedName>
        <fullName evidence="7">ARAD1D05258p</fullName>
    </submittedName>
</protein>
<feature type="compositionally biased region" description="Polar residues" evidence="4">
    <location>
        <begin position="46"/>
        <end position="59"/>
    </location>
</feature>
<feature type="compositionally biased region" description="Low complexity" evidence="4">
    <location>
        <begin position="64"/>
        <end position="75"/>
    </location>
</feature>
<dbReference type="Pfam" id="PF00271">
    <property type="entry name" value="Helicase_C"/>
    <property type="match status" value="1"/>
</dbReference>
<dbReference type="PANTHER" id="PTHR45626:SF14">
    <property type="entry name" value="ATP-DEPENDENT DNA HELICASE (EUROFUNG)"/>
    <property type="match status" value="1"/>
</dbReference>
<keyword evidence="3" id="KW-0067">ATP-binding</keyword>
<dbReference type="GO" id="GO:0006281">
    <property type="term" value="P:DNA repair"/>
    <property type="evidence" value="ECO:0007669"/>
    <property type="project" value="TreeGrafter"/>
</dbReference>
<evidence type="ECO:0000256" key="2">
    <source>
        <dbReference type="ARBA" id="ARBA00022801"/>
    </source>
</evidence>
<evidence type="ECO:0000256" key="4">
    <source>
        <dbReference type="SAM" id="MobiDB-lite"/>
    </source>
</evidence>
<dbReference type="Gene3D" id="3.40.50.300">
    <property type="entry name" value="P-loop containing nucleotide triphosphate hydrolases"/>
    <property type="match status" value="1"/>
</dbReference>
<gene>
    <name evidence="7" type="ORF">GNLVRS02_ARAD1D05258g</name>
</gene>
<dbReference type="GO" id="GO:0005634">
    <property type="term" value="C:nucleus"/>
    <property type="evidence" value="ECO:0007669"/>
    <property type="project" value="TreeGrafter"/>
</dbReference>
<evidence type="ECO:0000256" key="3">
    <source>
        <dbReference type="ARBA" id="ARBA00022840"/>
    </source>
</evidence>
<dbReference type="AlphaFoldDB" id="A0A060T8A4"/>
<accession>A0A060T8A4</accession>
<dbReference type="SMART" id="SM00487">
    <property type="entry name" value="DEXDc"/>
    <property type="match status" value="1"/>
</dbReference>
<dbReference type="EMBL" id="HG937694">
    <property type="protein sequence ID" value="CDP37163.1"/>
    <property type="molecule type" value="Genomic_DNA"/>
</dbReference>
<dbReference type="SUPFAM" id="SSF52540">
    <property type="entry name" value="P-loop containing nucleoside triphosphate hydrolases"/>
    <property type="match status" value="2"/>
</dbReference>
<feature type="compositionally biased region" description="Polar residues" evidence="4">
    <location>
        <begin position="124"/>
        <end position="133"/>
    </location>
</feature>
<feature type="domain" description="Helicase ATP-binding" evidence="5">
    <location>
        <begin position="403"/>
        <end position="573"/>
    </location>
</feature>
<dbReference type="PhylomeDB" id="A0A060T8A4"/>
<keyword evidence="1" id="KW-0547">Nucleotide-binding</keyword>
<dbReference type="InterPro" id="IPR001650">
    <property type="entry name" value="Helicase_C-like"/>
</dbReference>
<proteinExistence type="predicted"/>
<name>A0A060T8A4_BLAAD</name>
<feature type="compositionally biased region" description="Low complexity" evidence="4">
    <location>
        <begin position="1"/>
        <end position="23"/>
    </location>
</feature>
<feature type="region of interest" description="Disordered" evidence="4">
    <location>
        <begin position="1"/>
        <end position="248"/>
    </location>
</feature>
<reference evidence="7" key="1">
    <citation type="submission" date="2014-02" db="EMBL/GenBank/DDBJ databases">
        <authorList>
            <person name="Genoscope - CEA"/>
        </authorList>
    </citation>
    <scope>NUCLEOTIDE SEQUENCE</scope>
    <source>
        <strain evidence="7">LS3</strain>
    </source>
</reference>
<dbReference type="InterPro" id="IPR050628">
    <property type="entry name" value="SNF2_RAD54_helicase_TF"/>
</dbReference>
<dbReference type="InterPro" id="IPR038718">
    <property type="entry name" value="SNF2-like_sf"/>
</dbReference>
<dbReference type="GO" id="GO:0016787">
    <property type="term" value="F:hydrolase activity"/>
    <property type="evidence" value="ECO:0007669"/>
    <property type="project" value="UniProtKB-KW"/>
</dbReference>
<feature type="domain" description="Helicase C-terminal" evidence="6">
    <location>
        <begin position="740"/>
        <end position="901"/>
    </location>
</feature>